<comment type="caution">
    <text evidence="2">The sequence shown here is derived from an EMBL/GenBank/DDBJ whole genome shotgun (WGS) entry which is preliminary data.</text>
</comment>
<dbReference type="Proteomes" id="UP001066276">
    <property type="component" value="Chromosome 1_2"/>
</dbReference>
<feature type="compositionally biased region" description="Basic and acidic residues" evidence="1">
    <location>
        <begin position="53"/>
        <end position="68"/>
    </location>
</feature>
<dbReference type="EMBL" id="JANPWB010000002">
    <property type="protein sequence ID" value="KAJ1205797.1"/>
    <property type="molecule type" value="Genomic_DNA"/>
</dbReference>
<evidence type="ECO:0000256" key="1">
    <source>
        <dbReference type="SAM" id="MobiDB-lite"/>
    </source>
</evidence>
<accession>A0AAV7VYT6</accession>
<keyword evidence="3" id="KW-1185">Reference proteome</keyword>
<evidence type="ECO:0000313" key="2">
    <source>
        <dbReference type="EMBL" id="KAJ1205797.1"/>
    </source>
</evidence>
<reference evidence="2" key="1">
    <citation type="journal article" date="2022" name="bioRxiv">
        <title>Sequencing and chromosome-scale assembly of the giantPleurodeles waltlgenome.</title>
        <authorList>
            <person name="Brown T."/>
            <person name="Elewa A."/>
            <person name="Iarovenko S."/>
            <person name="Subramanian E."/>
            <person name="Araus A.J."/>
            <person name="Petzold A."/>
            <person name="Susuki M."/>
            <person name="Suzuki K.-i.T."/>
            <person name="Hayashi T."/>
            <person name="Toyoda A."/>
            <person name="Oliveira C."/>
            <person name="Osipova E."/>
            <person name="Leigh N.D."/>
            <person name="Simon A."/>
            <person name="Yun M.H."/>
        </authorList>
    </citation>
    <scope>NUCLEOTIDE SEQUENCE</scope>
    <source>
        <strain evidence="2">20211129_DDA</strain>
        <tissue evidence="2">Liver</tissue>
    </source>
</reference>
<evidence type="ECO:0000313" key="3">
    <source>
        <dbReference type="Proteomes" id="UP001066276"/>
    </source>
</evidence>
<feature type="region of interest" description="Disordered" evidence="1">
    <location>
        <begin position="1"/>
        <end position="68"/>
    </location>
</feature>
<dbReference type="AlphaFoldDB" id="A0AAV7VYT6"/>
<feature type="compositionally biased region" description="Low complexity" evidence="1">
    <location>
        <begin position="28"/>
        <end position="44"/>
    </location>
</feature>
<name>A0AAV7VYT6_PLEWA</name>
<protein>
    <submittedName>
        <fullName evidence="2">Uncharacterized protein</fullName>
    </submittedName>
</protein>
<gene>
    <name evidence="2" type="ORF">NDU88_001223</name>
</gene>
<proteinExistence type="predicted"/>
<organism evidence="2 3">
    <name type="scientific">Pleurodeles waltl</name>
    <name type="common">Iberian ribbed newt</name>
    <dbReference type="NCBI Taxonomy" id="8319"/>
    <lineage>
        <taxon>Eukaryota</taxon>
        <taxon>Metazoa</taxon>
        <taxon>Chordata</taxon>
        <taxon>Craniata</taxon>
        <taxon>Vertebrata</taxon>
        <taxon>Euteleostomi</taxon>
        <taxon>Amphibia</taxon>
        <taxon>Batrachia</taxon>
        <taxon>Caudata</taxon>
        <taxon>Salamandroidea</taxon>
        <taxon>Salamandridae</taxon>
        <taxon>Pleurodelinae</taxon>
        <taxon>Pleurodeles</taxon>
    </lineage>
</organism>
<sequence>MGPKVVRGSRVKPGSQDRRSSHPLLLTRGGASRSGSDGSTGRQSATRTQGTTKDNHTALDQIRGHEKDATKLKVTPSSLALIYETIMAQHKQTQGDSKKVRVATKQLQVAVSKIAKSCSEIGERNATMEARADVFETELGAVAQQAGMHDTQLVDIQ</sequence>